<dbReference type="SUPFAM" id="SSF48230">
    <property type="entry name" value="Chondroitin AC/alginate lyase"/>
    <property type="match status" value="1"/>
</dbReference>
<reference evidence="1 2" key="1">
    <citation type="journal article" date="2016" name="Nat. Commun.">
        <title>Thousands of microbial genomes shed light on interconnected biogeochemical processes in an aquifer system.</title>
        <authorList>
            <person name="Anantharaman K."/>
            <person name="Brown C.T."/>
            <person name="Hug L.A."/>
            <person name="Sharon I."/>
            <person name="Castelle C.J."/>
            <person name="Probst A.J."/>
            <person name="Thomas B.C."/>
            <person name="Singh A."/>
            <person name="Wilkins M.J."/>
            <person name="Karaoz U."/>
            <person name="Brodie E.L."/>
            <person name="Williams K.H."/>
            <person name="Hubbard S.S."/>
            <person name="Banfield J.F."/>
        </authorList>
    </citation>
    <scope>NUCLEOTIDE SEQUENCE [LARGE SCALE GENOMIC DNA]</scope>
    <source>
        <strain evidence="2">RIFCSPLOWO2_12_FULL_64_10</strain>
    </source>
</reference>
<dbReference type="Proteomes" id="UP000178606">
    <property type="component" value="Unassembled WGS sequence"/>
</dbReference>
<dbReference type="Gene3D" id="2.70.98.70">
    <property type="match status" value="1"/>
</dbReference>
<dbReference type="EMBL" id="MFKF01000283">
    <property type="protein sequence ID" value="OGG46827.1"/>
    <property type="molecule type" value="Genomic_DNA"/>
</dbReference>
<accession>A0A1F6CCW4</accession>
<gene>
    <name evidence="1" type="ORF">A3F84_03540</name>
</gene>
<evidence type="ECO:0000313" key="1">
    <source>
        <dbReference type="EMBL" id="OGG46827.1"/>
    </source>
</evidence>
<organism evidence="1 2">
    <name type="scientific">Handelsmanbacteria sp. (strain RIFCSPLOWO2_12_FULL_64_10)</name>
    <dbReference type="NCBI Taxonomy" id="1817868"/>
    <lineage>
        <taxon>Bacteria</taxon>
        <taxon>Candidatus Handelsmaniibacteriota</taxon>
    </lineage>
</organism>
<comment type="caution">
    <text evidence="1">The sequence shown here is derived from an EMBL/GenBank/DDBJ whole genome shotgun (WGS) entry which is preliminary data.</text>
</comment>
<dbReference type="Gene3D" id="1.50.10.100">
    <property type="entry name" value="Chondroitin AC/alginate lyase"/>
    <property type="match status" value="1"/>
</dbReference>
<proteinExistence type="predicted"/>
<evidence type="ECO:0000313" key="2">
    <source>
        <dbReference type="Proteomes" id="UP000178606"/>
    </source>
</evidence>
<dbReference type="AlphaFoldDB" id="A0A1F6CCW4"/>
<sequence length="677" mass="74442">MSAISLFKPALEAAASRQGDDPLARSMREALRARCEAHLTPGAEAFIDYETRASEWWARRAGGRIIPRALEHLAFGHHLFGEARYGAAARAILMTLVEHRIVENTGGTNYGRPYRTWRDNVLDAGAASVLTALAYDLLRPVLSDEERDRAGRYLIPFVDYVLENEPDREIRKPDYNIPLIGTAGMGLLALVLHDAGVLDTDRRDRAVARTKVRCRAFLERGHDGDGSFFEGPAYGCASLKYMAPLTWALAERGDRELIDHAGWDRIVEGLLYEIVPGTGRINPLNDCGDVQSLDWLALLAAQRRDGRPQWLWQSLVDPNVERQEGGEFLWTRYLLYYDPAVRPTPPGADMPKAKHFRGRGLVDVRTGWGREDTFVSFLCDPTVPGGHRQADRNHFSVHALGESFAVDSGYALERLPDTTEVLRLGATGGAHSVPLVHGGMQRSGVAGRGLQQVRLEGWAFYVEGEAGEGYTEADRFTRRLAYLPDPSGPGCVIIGDLLTLREPRTTQFTWLLHTAAGNRVELTRDAATVIGGRAGHRCLVQIVTPWPGRWQVETFFDHPRLRYDWFRASLQALVVLAPYRKGEAPPEVTPSVGEEGVGLKVVRRGCVDVVLSAAAGQTAAFEGVTTDAELAVVRRREGGAQWMAAGGRRLAVDGEEVVALREAVGLRTGQGGPGGPR</sequence>
<name>A0A1F6CCW4_HANXR</name>
<evidence type="ECO:0008006" key="3">
    <source>
        <dbReference type="Google" id="ProtNLM"/>
    </source>
</evidence>
<dbReference type="InterPro" id="IPR008929">
    <property type="entry name" value="Chondroitin_lyas"/>
</dbReference>
<protein>
    <recommendedName>
        <fullName evidence="3">Heparinase II N-terminal domain-containing protein</fullName>
    </recommendedName>
</protein>